<feature type="transmembrane region" description="Helical" evidence="8">
    <location>
        <begin position="180"/>
        <end position="205"/>
    </location>
</feature>
<evidence type="ECO:0000256" key="8">
    <source>
        <dbReference type="SAM" id="Phobius"/>
    </source>
</evidence>
<feature type="transmembrane region" description="Helical" evidence="8">
    <location>
        <begin position="58"/>
        <end position="79"/>
    </location>
</feature>
<dbReference type="Proteomes" id="UP000823388">
    <property type="component" value="Chromosome 9N"/>
</dbReference>
<comment type="caution">
    <text evidence="10">The sequence shown here is derived from an EMBL/GenBank/DDBJ whole genome shotgun (WGS) entry which is preliminary data.</text>
</comment>
<dbReference type="EMBL" id="CM029054">
    <property type="protein sequence ID" value="KAG2544203.1"/>
    <property type="molecule type" value="Genomic_DNA"/>
</dbReference>
<keyword evidence="2" id="KW-0813">Transport</keyword>
<evidence type="ECO:0000256" key="7">
    <source>
        <dbReference type="SAM" id="MobiDB-lite"/>
    </source>
</evidence>
<evidence type="ECO:0000256" key="4">
    <source>
        <dbReference type="ARBA" id="ARBA00022692"/>
    </source>
</evidence>
<sequence>MALASLSKVVLGSIAFGVFWVLAVFPSVPFMPIGRTAGALLSAVLMIIFHVISPDDAYASVDLPILGLLFATMVVGTYLKNAGMFKHLGTLLAWKSQGGRDLLCRVCIVTALASALFTNDTCCVVLTEFVLELAAERNLPAKPFLLALASSANIGSSATPIGNPQNLVIAFNSKIPFPKFLLGILPAMLAGMAVNMAMLLCMYWKDLAGTSGGPAADDKPQMEAVEEGLQASKTPSPSPGKLRTTNGGAGYSSPLMTEDISTKHPWFMQCTEQRRKLFLKSFAYIVTVGMVIAYMVGLNMSWTAITTAIALVVVDFRDAEPCLDKVSYSLLVFFSGMFITVSGFNKTGLPGAIWNFMAPYSKVNSVGGISVLSIIILLLSNLASNVPTVLLMGGEVASAAALISPAAVTRSWLLLAWVSTVAGNLSLLGSAANLIVCEQARRALRNAYDLTFWNHIVFGVPSTLIVTAIGIPLIGKINV</sequence>
<feature type="transmembrane region" description="Helical" evidence="8">
    <location>
        <begin position="456"/>
        <end position="475"/>
    </location>
</feature>
<organism evidence="10 11">
    <name type="scientific">Panicum virgatum</name>
    <name type="common">Blackwell switchgrass</name>
    <dbReference type="NCBI Taxonomy" id="38727"/>
    <lineage>
        <taxon>Eukaryota</taxon>
        <taxon>Viridiplantae</taxon>
        <taxon>Streptophyta</taxon>
        <taxon>Embryophyta</taxon>
        <taxon>Tracheophyta</taxon>
        <taxon>Spermatophyta</taxon>
        <taxon>Magnoliopsida</taxon>
        <taxon>Liliopsida</taxon>
        <taxon>Poales</taxon>
        <taxon>Poaceae</taxon>
        <taxon>PACMAD clade</taxon>
        <taxon>Panicoideae</taxon>
        <taxon>Panicodae</taxon>
        <taxon>Paniceae</taxon>
        <taxon>Panicinae</taxon>
        <taxon>Panicum</taxon>
        <taxon>Panicum sect. Hiantes</taxon>
    </lineage>
</organism>
<feature type="transmembrane region" description="Helical" evidence="8">
    <location>
        <begin position="282"/>
        <end position="314"/>
    </location>
</feature>
<feature type="domain" description="Citrate transporter-like" evidence="9">
    <location>
        <begin position="27"/>
        <end position="422"/>
    </location>
</feature>
<feature type="transmembrane region" description="Helical" evidence="8">
    <location>
        <begin position="32"/>
        <end position="52"/>
    </location>
</feature>
<evidence type="ECO:0000313" key="10">
    <source>
        <dbReference type="EMBL" id="KAG2544203.1"/>
    </source>
</evidence>
<evidence type="ECO:0000313" key="11">
    <source>
        <dbReference type="Proteomes" id="UP000823388"/>
    </source>
</evidence>
<dbReference type="PANTHER" id="PTHR43302:SF13">
    <property type="entry name" value="SILICON EFFLUX TRANSPORTER LSI2"/>
    <property type="match status" value="1"/>
</dbReference>
<dbReference type="GO" id="GO:0005886">
    <property type="term" value="C:plasma membrane"/>
    <property type="evidence" value="ECO:0007669"/>
    <property type="project" value="UniProtKB-SubCell"/>
</dbReference>
<reference evidence="10" key="1">
    <citation type="submission" date="2020-05" db="EMBL/GenBank/DDBJ databases">
        <title>WGS assembly of Panicum virgatum.</title>
        <authorList>
            <person name="Lovell J.T."/>
            <person name="Jenkins J."/>
            <person name="Shu S."/>
            <person name="Juenger T.E."/>
            <person name="Schmutz J."/>
        </authorList>
    </citation>
    <scope>NUCLEOTIDE SEQUENCE</scope>
    <source>
        <strain evidence="10">AP13</strain>
    </source>
</reference>
<gene>
    <name evidence="10" type="ORF">PVAP13_9NG832600</name>
</gene>
<feature type="transmembrane region" description="Helical" evidence="8">
    <location>
        <begin position="6"/>
        <end position="25"/>
    </location>
</feature>
<comment type="subcellular location">
    <subcellularLocation>
        <location evidence="1">Cell membrane</location>
        <topology evidence="1">Multi-pass membrane protein</topology>
    </subcellularLocation>
</comment>
<proteinExistence type="predicted"/>
<dbReference type="OrthoDB" id="442352at2759"/>
<dbReference type="GO" id="GO:0055085">
    <property type="term" value="P:transmembrane transport"/>
    <property type="evidence" value="ECO:0007669"/>
    <property type="project" value="InterPro"/>
</dbReference>
<evidence type="ECO:0000256" key="2">
    <source>
        <dbReference type="ARBA" id="ARBA00022448"/>
    </source>
</evidence>
<keyword evidence="3" id="KW-1003">Cell membrane</keyword>
<dbReference type="Pfam" id="PF03600">
    <property type="entry name" value="CitMHS"/>
    <property type="match status" value="1"/>
</dbReference>
<keyword evidence="6 8" id="KW-0472">Membrane</keyword>
<dbReference type="InterPro" id="IPR004680">
    <property type="entry name" value="Cit_transptr-like_dom"/>
</dbReference>
<evidence type="ECO:0000256" key="3">
    <source>
        <dbReference type="ARBA" id="ARBA00022475"/>
    </source>
</evidence>
<evidence type="ECO:0000256" key="5">
    <source>
        <dbReference type="ARBA" id="ARBA00022989"/>
    </source>
</evidence>
<feature type="transmembrane region" description="Helical" evidence="8">
    <location>
        <begin position="414"/>
        <end position="436"/>
    </location>
</feature>
<feature type="transmembrane region" description="Helical" evidence="8">
    <location>
        <begin position="364"/>
        <end position="382"/>
    </location>
</feature>
<keyword evidence="11" id="KW-1185">Reference proteome</keyword>
<evidence type="ECO:0000256" key="1">
    <source>
        <dbReference type="ARBA" id="ARBA00004651"/>
    </source>
</evidence>
<keyword evidence="5 8" id="KW-1133">Transmembrane helix</keyword>
<protein>
    <recommendedName>
        <fullName evidence="9">Citrate transporter-like domain-containing protein</fullName>
    </recommendedName>
</protein>
<accession>A0A8T0N5M1</accession>
<evidence type="ECO:0000256" key="6">
    <source>
        <dbReference type="ARBA" id="ARBA00023136"/>
    </source>
</evidence>
<evidence type="ECO:0000259" key="9">
    <source>
        <dbReference type="Pfam" id="PF03600"/>
    </source>
</evidence>
<dbReference type="CDD" id="cd01117">
    <property type="entry name" value="YbiR_permease"/>
    <property type="match status" value="1"/>
</dbReference>
<feature type="region of interest" description="Disordered" evidence="7">
    <location>
        <begin position="214"/>
        <end position="248"/>
    </location>
</feature>
<dbReference type="PANTHER" id="PTHR43302">
    <property type="entry name" value="TRANSPORTER ARSB-RELATED"/>
    <property type="match status" value="1"/>
</dbReference>
<name>A0A8T0N5M1_PANVG</name>
<feature type="transmembrane region" description="Helical" evidence="8">
    <location>
        <begin position="326"/>
        <end position="344"/>
    </location>
</feature>
<keyword evidence="4 8" id="KW-0812">Transmembrane</keyword>
<dbReference type="AlphaFoldDB" id="A0A8T0N5M1"/>